<dbReference type="STRING" id="44742.AXF13_02135"/>
<proteinExistence type="predicted"/>
<evidence type="ECO:0000313" key="2">
    <source>
        <dbReference type="Proteomes" id="UP000069241"/>
    </source>
</evidence>
<sequence>MWALLGKLLGGVIGGAGRILPDRDRQNEAQSRINEAEVGGAPSSRLRLWRSFLGWILTLLFAWEVAGRLIVIPLLFPDWGRSLPPSALDQIMALLLGMLGLGC</sequence>
<protein>
    <submittedName>
        <fullName evidence="1">Uncharacterized protein</fullName>
    </submittedName>
</protein>
<organism evidence="1 2">
    <name type="scientific">Desulfovibrio fairfieldensis</name>
    <dbReference type="NCBI Taxonomy" id="44742"/>
    <lineage>
        <taxon>Bacteria</taxon>
        <taxon>Pseudomonadati</taxon>
        <taxon>Thermodesulfobacteriota</taxon>
        <taxon>Desulfovibrionia</taxon>
        <taxon>Desulfovibrionales</taxon>
        <taxon>Desulfovibrionaceae</taxon>
        <taxon>Desulfovibrio</taxon>
    </lineage>
</organism>
<keyword evidence="2" id="KW-1185">Reference proteome</keyword>
<dbReference type="RefSeq" id="WP_062251479.1">
    <property type="nucleotide sequence ID" value="NZ_CP014229.1"/>
</dbReference>
<dbReference type="Proteomes" id="UP000069241">
    <property type="component" value="Chromosome"/>
</dbReference>
<dbReference type="KEGG" id="dfi:AXF13_02135"/>
<reference evidence="2" key="1">
    <citation type="submission" date="2016-02" db="EMBL/GenBank/DDBJ databases">
        <authorList>
            <person name="Holder M.E."/>
            <person name="Ajami N.J."/>
            <person name="Petrosino J.F."/>
        </authorList>
    </citation>
    <scope>NUCLEOTIDE SEQUENCE [LARGE SCALE GENOMIC DNA]</scope>
    <source>
        <strain evidence="2">CCUG 45958</strain>
    </source>
</reference>
<gene>
    <name evidence="1" type="ORF">AXF13_02135</name>
</gene>
<accession>A0A120KLQ1</accession>
<dbReference type="AlphaFoldDB" id="A0A120KLQ1"/>
<name>A0A120KLQ1_9BACT</name>
<evidence type="ECO:0000313" key="1">
    <source>
        <dbReference type="EMBL" id="AMD89011.1"/>
    </source>
</evidence>
<dbReference type="EMBL" id="CP014229">
    <property type="protein sequence ID" value="AMD89011.1"/>
    <property type="molecule type" value="Genomic_DNA"/>
</dbReference>